<sequence length="174" mass="18167">MTTPAQDAPLVFPSVAFRPVRLLVISLGLTAVATVVAGLFGHLMVGVFLGIGLLLGLLNALLVRRSVESITGRDHPLKRSMALNSASRVAVITIMALIIAYIFRPAGLGVVFGLALFQLLLVASTALPVWKKLRTGDFAADDAQNQPVGSDSGVFKGSEGSTASDDCVDPGRPD</sequence>
<dbReference type="Proteomes" id="UP001055253">
    <property type="component" value="Chromosome"/>
</dbReference>
<keyword evidence="2" id="KW-1003">Cell membrane</keyword>
<keyword evidence="3 7" id="KW-0812">Transmembrane</keyword>
<gene>
    <name evidence="8" type="ORF">MJO63_06025</name>
</gene>
<feature type="transmembrane region" description="Helical" evidence="7">
    <location>
        <begin position="109"/>
        <end position="130"/>
    </location>
</feature>
<evidence type="ECO:0000313" key="8">
    <source>
        <dbReference type="EMBL" id="ULP52787.1"/>
    </source>
</evidence>
<evidence type="ECO:0000256" key="5">
    <source>
        <dbReference type="ARBA" id="ARBA00023136"/>
    </source>
</evidence>
<evidence type="ECO:0000256" key="7">
    <source>
        <dbReference type="SAM" id="Phobius"/>
    </source>
</evidence>
<evidence type="ECO:0000256" key="4">
    <source>
        <dbReference type="ARBA" id="ARBA00022989"/>
    </source>
</evidence>
<proteinExistence type="predicted"/>
<keyword evidence="5 7" id="KW-0472">Membrane</keyword>
<dbReference type="InterPro" id="IPR005598">
    <property type="entry name" value="ATP_synth_I"/>
</dbReference>
<organism evidence="8 9">
    <name type="scientific">Mycobacterium ulcerans</name>
    <dbReference type="NCBI Taxonomy" id="1809"/>
    <lineage>
        <taxon>Bacteria</taxon>
        <taxon>Bacillati</taxon>
        <taxon>Actinomycetota</taxon>
        <taxon>Actinomycetes</taxon>
        <taxon>Mycobacteriales</taxon>
        <taxon>Mycobacteriaceae</taxon>
        <taxon>Mycobacterium</taxon>
        <taxon>Mycobacterium ulcerans group</taxon>
    </lineage>
</organism>
<evidence type="ECO:0000313" key="9">
    <source>
        <dbReference type="Proteomes" id="UP001055253"/>
    </source>
</evidence>
<evidence type="ECO:0000256" key="3">
    <source>
        <dbReference type="ARBA" id="ARBA00022692"/>
    </source>
</evidence>
<feature type="transmembrane region" description="Helical" evidence="7">
    <location>
        <begin position="46"/>
        <end position="64"/>
    </location>
</feature>
<keyword evidence="4 7" id="KW-1133">Transmembrane helix</keyword>
<evidence type="ECO:0000256" key="1">
    <source>
        <dbReference type="ARBA" id="ARBA00004651"/>
    </source>
</evidence>
<dbReference type="Pfam" id="PF03899">
    <property type="entry name" value="ATP-synt_I"/>
    <property type="match status" value="1"/>
</dbReference>
<accession>A0ABY3VF83</accession>
<dbReference type="RefSeq" id="WP_011741631.1">
    <property type="nucleotide sequence ID" value="NZ_CP085200.1"/>
</dbReference>
<feature type="transmembrane region" description="Helical" evidence="7">
    <location>
        <begin position="85"/>
        <end position="103"/>
    </location>
</feature>
<comment type="subcellular location">
    <subcellularLocation>
        <location evidence="1">Cell membrane</location>
        <topology evidence="1">Multi-pass membrane protein</topology>
    </subcellularLocation>
</comment>
<dbReference type="EMBL" id="CP092429">
    <property type="protein sequence ID" value="ULP52787.1"/>
    <property type="molecule type" value="Genomic_DNA"/>
</dbReference>
<keyword evidence="9" id="KW-1185">Reference proteome</keyword>
<evidence type="ECO:0000256" key="2">
    <source>
        <dbReference type="ARBA" id="ARBA00022475"/>
    </source>
</evidence>
<feature type="transmembrane region" description="Helical" evidence="7">
    <location>
        <begin position="20"/>
        <end position="40"/>
    </location>
</feature>
<evidence type="ECO:0000256" key="6">
    <source>
        <dbReference type="SAM" id="MobiDB-lite"/>
    </source>
</evidence>
<name>A0ABY3VF83_MYCUL</name>
<protein>
    <submittedName>
        <fullName evidence="8">ATP synthase subunit I</fullName>
    </submittedName>
</protein>
<feature type="region of interest" description="Disordered" evidence="6">
    <location>
        <begin position="141"/>
        <end position="174"/>
    </location>
</feature>
<reference evidence="8" key="1">
    <citation type="submission" date="2022-08" db="EMBL/GenBank/DDBJ databases">
        <title>Whole genome sequencing of non-tuberculosis mycobacteria type-strains.</title>
        <authorList>
            <person name="Igarashi Y."/>
            <person name="Osugi A."/>
            <person name="Mitarai S."/>
        </authorList>
    </citation>
    <scope>NUCLEOTIDE SEQUENCE</scope>
    <source>
        <strain evidence="8">ATCC 19423</strain>
    </source>
</reference>